<feature type="domain" description="Cytidyltransferase-like" evidence="3">
    <location>
        <begin position="10"/>
        <end position="135"/>
    </location>
</feature>
<comment type="caution">
    <text evidence="4">The sequence shown here is derived from an EMBL/GenBank/DDBJ whole genome shotgun (WGS) entry which is preliminary data.</text>
</comment>
<organism evidence="4 5">
    <name type="scientific">Agrococcus terreus</name>
    <dbReference type="NCBI Taxonomy" id="574649"/>
    <lineage>
        <taxon>Bacteria</taxon>
        <taxon>Bacillati</taxon>
        <taxon>Actinomycetota</taxon>
        <taxon>Actinomycetes</taxon>
        <taxon>Micrococcales</taxon>
        <taxon>Microbacteriaceae</taxon>
        <taxon>Agrococcus</taxon>
    </lineage>
</organism>
<protein>
    <submittedName>
        <fullName evidence="4">Cytidyltransferase</fullName>
    </submittedName>
</protein>
<proteinExistence type="predicted"/>
<dbReference type="InterPro" id="IPR014729">
    <property type="entry name" value="Rossmann-like_a/b/a_fold"/>
</dbReference>
<dbReference type="SUPFAM" id="SSF52374">
    <property type="entry name" value="Nucleotidylyl transferase"/>
    <property type="match status" value="1"/>
</dbReference>
<dbReference type="Proteomes" id="UP000626982">
    <property type="component" value="Unassembled WGS sequence"/>
</dbReference>
<dbReference type="Pfam" id="PF01467">
    <property type="entry name" value="CTP_transf_like"/>
    <property type="match status" value="1"/>
</dbReference>
<dbReference type="InterPro" id="IPR004821">
    <property type="entry name" value="Cyt_trans-like"/>
</dbReference>
<keyword evidence="1" id="KW-0808">Transferase</keyword>
<evidence type="ECO:0000256" key="1">
    <source>
        <dbReference type="ARBA" id="ARBA00022679"/>
    </source>
</evidence>
<dbReference type="PANTHER" id="PTHR43793">
    <property type="entry name" value="FAD SYNTHASE"/>
    <property type="match status" value="1"/>
</dbReference>
<name>A0ABQ2KGK6_9MICO</name>
<dbReference type="PANTHER" id="PTHR43793:SF1">
    <property type="entry name" value="FAD SYNTHASE"/>
    <property type="match status" value="1"/>
</dbReference>
<dbReference type="Gene3D" id="3.40.50.620">
    <property type="entry name" value="HUPs"/>
    <property type="match status" value="1"/>
</dbReference>
<dbReference type="InterPro" id="IPR050385">
    <property type="entry name" value="Archaeal_FAD_synthase"/>
</dbReference>
<evidence type="ECO:0000313" key="4">
    <source>
        <dbReference type="EMBL" id="GGN82001.1"/>
    </source>
</evidence>
<evidence type="ECO:0000256" key="2">
    <source>
        <dbReference type="ARBA" id="ARBA00022695"/>
    </source>
</evidence>
<gene>
    <name evidence="4" type="ORF">GCM10010968_11320</name>
</gene>
<dbReference type="NCBIfam" id="TIGR00125">
    <property type="entry name" value="cyt_tran_rel"/>
    <property type="match status" value="1"/>
</dbReference>
<evidence type="ECO:0000259" key="3">
    <source>
        <dbReference type="Pfam" id="PF01467"/>
    </source>
</evidence>
<keyword evidence="5" id="KW-1185">Reference proteome</keyword>
<accession>A0ABQ2KGK6</accession>
<dbReference type="EMBL" id="BMLM01000001">
    <property type="protein sequence ID" value="GGN82001.1"/>
    <property type="molecule type" value="Genomic_DNA"/>
</dbReference>
<keyword evidence="2" id="KW-0548">Nucleotidyltransferase</keyword>
<sequence>MPERLRIGYAAGAFDLFHVGHLNILRHARERCDVLIAGVVSDEMLRLVKGIEPVVPELERVEIVRSIRFVDRVHVESTPDKVDAWRELGFTHCFKGDDWRGTDKGTRLERDLGAVGVEVVYFPYTAHTSSTALRRALALLEGAEPQAVGS</sequence>
<evidence type="ECO:0000313" key="5">
    <source>
        <dbReference type="Proteomes" id="UP000626982"/>
    </source>
</evidence>
<reference evidence="5" key="1">
    <citation type="journal article" date="2019" name="Int. J. Syst. Evol. Microbiol.">
        <title>The Global Catalogue of Microorganisms (GCM) 10K type strain sequencing project: providing services to taxonomists for standard genome sequencing and annotation.</title>
        <authorList>
            <consortium name="The Broad Institute Genomics Platform"/>
            <consortium name="The Broad Institute Genome Sequencing Center for Infectious Disease"/>
            <person name="Wu L."/>
            <person name="Ma J."/>
        </authorList>
    </citation>
    <scope>NUCLEOTIDE SEQUENCE [LARGE SCALE GENOMIC DNA]</scope>
    <source>
        <strain evidence="5">CGMCC 1.6960</strain>
    </source>
</reference>
<dbReference type="RefSeq" id="WP_188716941.1">
    <property type="nucleotide sequence ID" value="NZ_BAABBD010000002.1"/>
</dbReference>